<name>A0A6A6HQE8_VIRVR</name>
<feature type="region of interest" description="Disordered" evidence="2">
    <location>
        <begin position="306"/>
        <end position="344"/>
    </location>
</feature>
<proteinExistence type="predicted"/>
<accession>A0A6A6HQE8</accession>
<keyword evidence="4" id="KW-1185">Reference proteome</keyword>
<feature type="non-terminal residue" evidence="3">
    <location>
        <position position="368"/>
    </location>
</feature>
<reference evidence="3" key="1">
    <citation type="journal article" date="2020" name="Stud. Mycol.">
        <title>101 Dothideomycetes genomes: a test case for predicting lifestyles and emergence of pathogens.</title>
        <authorList>
            <person name="Haridas S."/>
            <person name="Albert R."/>
            <person name="Binder M."/>
            <person name="Bloem J."/>
            <person name="Labutti K."/>
            <person name="Salamov A."/>
            <person name="Andreopoulos B."/>
            <person name="Baker S."/>
            <person name="Barry K."/>
            <person name="Bills G."/>
            <person name="Bluhm B."/>
            <person name="Cannon C."/>
            <person name="Castanera R."/>
            <person name="Culley D."/>
            <person name="Daum C."/>
            <person name="Ezra D."/>
            <person name="Gonzalez J."/>
            <person name="Henrissat B."/>
            <person name="Kuo A."/>
            <person name="Liang C."/>
            <person name="Lipzen A."/>
            <person name="Lutzoni F."/>
            <person name="Magnuson J."/>
            <person name="Mondo S."/>
            <person name="Nolan M."/>
            <person name="Ohm R."/>
            <person name="Pangilinan J."/>
            <person name="Park H.-J."/>
            <person name="Ramirez L."/>
            <person name="Alfaro M."/>
            <person name="Sun H."/>
            <person name="Tritt A."/>
            <person name="Yoshinaga Y."/>
            <person name="Zwiers L.-H."/>
            <person name="Turgeon B."/>
            <person name="Goodwin S."/>
            <person name="Spatafora J."/>
            <person name="Crous P."/>
            <person name="Grigoriev I."/>
        </authorList>
    </citation>
    <scope>NUCLEOTIDE SEQUENCE</scope>
    <source>
        <strain evidence="3">Tuck. ex Michener</strain>
    </source>
</reference>
<evidence type="ECO:0000313" key="4">
    <source>
        <dbReference type="Proteomes" id="UP000800092"/>
    </source>
</evidence>
<feature type="compositionally biased region" description="Polar residues" evidence="2">
    <location>
        <begin position="319"/>
        <end position="343"/>
    </location>
</feature>
<evidence type="ECO:0000256" key="1">
    <source>
        <dbReference type="SAM" id="Coils"/>
    </source>
</evidence>
<dbReference type="EMBL" id="ML991771">
    <property type="protein sequence ID" value="KAF2240099.1"/>
    <property type="molecule type" value="Genomic_DNA"/>
</dbReference>
<sequence length="368" mass="41616">MDPLAPQLVLHQQHTYLSSELVRVNHVLGSLASKKTRLDRLLNEADTSLVRTKKRKMKQARFLTNKSFEKAQREQAVLRENLNATETEIRAWQEAETSRFVAQYQYNMPWVVPQTQYFPESAHNFSGTSTAAIGAAQCYEPRWFRDWNTASLELEQATTSQDFTYPQEIAQSTHDSTDSISSKADSGFEEPPMYMMPFDLPINYDASQHIYAHEIFYQPPTQVQAPTVPPPGTVVPNQIFGPPVSALPSTQEDTVSPRTNAHLQSAPVHFPSHVLDTAPQSLQEEAESHHRRRYSENAVQIIEHRLSENQNKSRHSRNKSSGQFSTRSRVSIGSSLYSPTTPMQGHRASLIEILEGRAGALNAEMDWL</sequence>
<gene>
    <name evidence="3" type="ORF">EV356DRAFT_495974</name>
</gene>
<organism evidence="3 4">
    <name type="scientific">Viridothelium virens</name>
    <name type="common">Speckled blister lichen</name>
    <name type="synonym">Trypethelium virens</name>
    <dbReference type="NCBI Taxonomy" id="1048519"/>
    <lineage>
        <taxon>Eukaryota</taxon>
        <taxon>Fungi</taxon>
        <taxon>Dikarya</taxon>
        <taxon>Ascomycota</taxon>
        <taxon>Pezizomycotina</taxon>
        <taxon>Dothideomycetes</taxon>
        <taxon>Dothideomycetes incertae sedis</taxon>
        <taxon>Trypetheliales</taxon>
        <taxon>Trypetheliaceae</taxon>
        <taxon>Viridothelium</taxon>
    </lineage>
</organism>
<dbReference type="Proteomes" id="UP000800092">
    <property type="component" value="Unassembled WGS sequence"/>
</dbReference>
<evidence type="ECO:0000313" key="3">
    <source>
        <dbReference type="EMBL" id="KAF2240099.1"/>
    </source>
</evidence>
<protein>
    <submittedName>
        <fullName evidence="3">Uncharacterized protein</fullName>
    </submittedName>
</protein>
<dbReference type="AlphaFoldDB" id="A0A6A6HQE8"/>
<dbReference type="OrthoDB" id="3914899at2759"/>
<feature type="coiled-coil region" evidence="1">
    <location>
        <begin position="68"/>
        <end position="95"/>
    </location>
</feature>
<keyword evidence="1" id="KW-0175">Coiled coil</keyword>
<evidence type="ECO:0000256" key="2">
    <source>
        <dbReference type="SAM" id="MobiDB-lite"/>
    </source>
</evidence>